<dbReference type="Pfam" id="PF00510">
    <property type="entry name" value="COX3"/>
    <property type="match status" value="1"/>
</dbReference>
<keyword evidence="5 8" id="KW-1133">Transmembrane helix</keyword>
<keyword evidence="4 7" id="KW-0812">Transmembrane</keyword>
<evidence type="ECO:0000256" key="3">
    <source>
        <dbReference type="ARBA" id="ARBA00022475"/>
    </source>
</evidence>
<dbReference type="InterPro" id="IPR035973">
    <property type="entry name" value="Cyt_c_oxidase_su3-like_sf"/>
</dbReference>
<reference evidence="10 11" key="1">
    <citation type="submission" date="2020-12" db="EMBL/GenBank/DDBJ databases">
        <title>Bacterial novel species Pedobacter sp. SD-b isolated from soil.</title>
        <authorList>
            <person name="Jung H.-Y."/>
        </authorList>
    </citation>
    <scope>NUCLEOTIDE SEQUENCE [LARGE SCALE GENOMIC DNA]</scope>
    <source>
        <strain evidence="10 11">SD-b</strain>
    </source>
</reference>
<dbReference type="InterPro" id="IPR013833">
    <property type="entry name" value="Cyt_c_oxidase_su3_a-hlx"/>
</dbReference>
<keyword evidence="3" id="KW-1003">Cell membrane</keyword>
<feature type="transmembrane region" description="Helical" evidence="8">
    <location>
        <begin position="48"/>
        <end position="64"/>
    </location>
</feature>
<dbReference type="Gene3D" id="1.20.120.80">
    <property type="entry name" value="Cytochrome c oxidase, subunit III, four-helix bundle"/>
    <property type="match status" value="1"/>
</dbReference>
<feature type="transmembrane region" description="Helical" evidence="8">
    <location>
        <begin position="76"/>
        <end position="95"/>
    </location>
</feature>
<sequence>MENKLMMRLVIATEAILFISLMITYVYFDLSVGFTKQSINYLDIKSTGIFSVLLFSSSFTLVQAEKNYSEGKIKKLKIWLFATIVLGSVFLFGQAKEYFKLLNNHFNISLDVFSTNFFTLTGFHAFHVIIGLILLIIVFILTLAGDFDRPNSTALSSIGMYWHFVDIVWILVFTLVYVLPYLLK</sequence>
<keyword evidence="6 8" id="KW-0472">Membrane</keyword>
<comment type="subcellular location">
    <subcellularLocation>
        <location evidence="1 7">Cell membrane</location>
        <topology evidence="1 7">Multi-pass membrane protein</topology>
    </subcellularLocation>
</comment>
<evidence type="ECO:0000313" key="11">
    <source>
        <dbReference type="Proteomes" id="UP000660024"/>
    </source>
</evidence>
<feature type="domain" description="Heme-copper oxidase subunit III family profile" evidence="9">
    <location>
        <begin position="1"/>
        <end position="181"/>
    </location>
</feature>
<evidence type="ECO:0000256" key="8">
    <source>
        <dbReference type="SAM" id="Phobius"/>
    </source>
</evidence>
<dbReference type="RefSeq" id="WP_200584112.1">
    <property type="nucleotide sequence ID" value="NZ_JAEHFY010000001.1"/>
</dbReference>
<feature type="transmembrane region" description="Helical" evidence="8">
    <location>
        <begin position="115"/>
        <end position="141"/>
    </location>
</feature>
<comment type="caution">
    <text evidence="10">The sequence shown here is derived from an EMBL/GenBank/DDBJ whole genome shotgun (WGS) entry which is preliminary data.</text>
</comment>
<evidence type="ECO:0000313" key="10">
    <source>
        <dbReference type="EMBL" id="MBK0381541.1"/>
    </source>
</evidence>
<protein>
    <submittedName>
        <fullName evidence="10">Heme-copper oxidase subunit III</fullName>
    </submittedName>
</protein>
<dbReference type="Proteomes" id="UP000660024">
    <property type="component" value="Unassembled WGS sequence"/>
</dbReference>
<feature type="transmembrane region" description="Helical" evidence="8">
    <location>
        <begin position="9"/>
        <end position="28"/>
    </location>
</feature>
<evidence type="ECO:0000256" key="1">
    <source>
        <dbReference type="ARBA" id="ARBA00004651"/>
    </source>
</evidence>
<evidence type="ECO:0000256" key="5">
    <source>
        <dbReference type="ARBA" id="ARBA00022989"/>
    </source>
</evidence>
<accession>A0ABS1BFA7</accession>
<dbReference type="SUPFAM" id="SSF81452">
    <property type="entry name" value="Cytochrome c oxidase subunit III-like"/>
    <property type="match status" value="1"/>
</dbReference>
<evidence type="ECO:0000259" key="9">
    <source>
        <dbReference type="PROSITE" id="PS50253"/>
    </source>
</evidence>
<organism evidence="10 11">
    <name type="scientific">Pedobacter segetis</name>
    <dbReference type="NCBI Taxonomy" id="2793069"/>
    <lineage>
        <taxon>Bacteria</taxon>
        <taxon>Pseudomonadati</taxon>
        <taxon>Bacteroidota</taxon>
        <taxon>Sphingobacteriia</taxon>
        <taxon>Sphingobacteriales</taxon>
        <taxon>Sphingobacteriaceae</taxon>
        <taxon>Pedobacter</taxon>
    </lineage>
</organism>
<dbReference type="PROSITE" id="PS50253">
    <property type="entry name" value="COX3"/>
    <property type="match status" value="1"/>
</dbReference>
<dbReference type="PANTHER" id="PTHR11403:SF2">
    <property type="entry name" value="CYTOCHROME BO(3) UBIQUINOL OXIDASE SUBUNIT 3"/>
    <property type="match status" value="1"/>
</dbReference>
<dbReference type="PANTHER" id="PTHR11403">
    <property type="entry name" value="CYTOCHROME C OXIDASE SUBUNIT III"/>
    <property type="match status" value="1"/>
</dbReference>
<evidence type="ECO:0000256" key="4">
    <source>
        <dbReference type="ARBA" id="ARBA00022692"/>
    </source>
</evidence>
<evidence type="ECO:0000256" key="6">
    <source>
        <dbReference type="ARBA" id="ARBA00023136"/>
    </source>
</evidence>
<evidence type="ECO:0000256" key="2">
    <source>
        <dbReference type="ARBA" id="ARBA00010581"/>
    </source>
</evidence>
<dbReference type="EMBL" id="JAEHFY010000001">
    <property type="protein sequence ID" value="MBK0381541.1"/>
    <property type="molecule type" value="Genomic_DNA"/>
</dbReference>
<dbReference type="InterPro" id="IPR024791">
    <property type="entry name" value="Cyt_c/ubiquinol_Oxase_su3"/>
</dbReference>
<dbReference type="CDD" id="cd00386">
    <property type="entry name" value="Heme_Cu_Oxidase_III_like"/>
    <property type="match status" value="1"/>
</dbReference>
<name>A0ABS1BFA7_9SPHI</name>
<keyword evidence="11" id="KW-1185">Reference proteome</keyword>
<proteinExistence type="inferred from homology"/>
<feature type="transmembrane region" description="Helical" evidence="8">
    <location>
        <begin position="161"/>
        <end position="183"/>
    </location>
</feature>
<evidence type="ECO:0000256" key="7">
    <source>
        <dbReference type="RuleBase" id="RU003376"/>
    </source>
</evidence>
<dbReference type="InterPro" id="IPR000298">
    <property type="entry name" value="Cyt_c_oxidase-like_su3"/>
</dbReference>
<gene>
    <name evidence="10" type="ORF">I5M32_01090</name>
</gene>
<comment type="similarity">
    <text evidence="2 7">Belongs to the cytochrome c oxidase subunit 3 family.</text>
</comment>